<evidence type="ECO:0000313" key="1">
    <source>
        <dbReference type="EMBL" id="TFK83540.1"/>
    </source>
</evidence>
<proteinExistence type="predicted"/>
<dbReference type="AlphaFoldDB" id="A0A5C3P5I1"/>
<organism evidence="1 2">
    <name type="scientific">Polyporus arcularius HHB13444</name>
    <dbReference type="NCBI Taxonomy" id="1314778"/>
    <lineage>
        <taxon>Eukaryota</taxon>
        <taxon>Fungi</taxon>
        <taxon>Dikarya</taxon>
        <taxon>Basidiomycota</taxon>
        <taxon>Agaricomycotina</taxon>
        <taxon>Agaricomycetes</taxon>
        <taxon>Polyporales</taxon>
        <taxon>Polyporaceae</taxon>
        <taxon>Polyporus</taxon>
    </lineage>
</organism>
<evidence type="ECO:0000313" key="2">
    <source>
        <dbReference type="Proteomes" id="UP000308197"/>
    </source>
</evidence>
<gene>
    <name evidence="1" type="ORF">K466DRAFT_655177</name>
</gene>
<keyword evidence="2" id="KW-1185">Reference proteome</keyword>
<accession>A0A5C3P5I1</accession>
<protein>
    <submittedName>
        <fullName evidence="1">Uncharacterized protein</fullName>
    </submittedName>
</protein>
<reference evidence="1 2" key="1">
    <citation type="journal article" date="2019" name="Nat. Ecol. Evol.">
        <title>Megaphylogeny resolves global patterns of mushroom evolution.</title>
        <authorList>
            <person name="Varga T."/>
            <person name="Krizsan K."/>
            <person name="Foldi C."/>
            <person name="Dima B."/>
            <person name="Sanchez-Garcia M."/>
            <person name="Sanchez-Ramirez S."/>
            <person name="Szollosi G.J."/>
            <person name="Szarkandi J.G."/>
            <person name="Papp V."/>
            <person name="Albert L."/>
            <person name="Andreopoulos W."/>
            <person name="Angelini C."/>
            <person name="Antonin V."/>
            <person name="Barry K.W."/>
            <person name="Bougher N.L."/>
            <person name="Buchanan P."/>
            <person name="Buyck B."/>
            <person name="Bense V."/>
            <person name="Catcheside P."/>
            <person name="Chovatia M."/>
            <person name="Cooper J."/>
            <person name="Damon W."/>
            <person name="Desjardin D."/>
            <person name="Finy P."/>
            <person name="Geml J."/>
            <person name="Haridas S."/>
            <person name="Hughes K."/>
            <person name="Justo A."/>
            <person name="Karasinski D."/>
            <person name="Kautmanova I."/>
            <person name="Kiss B."/>
            <person name="Kocsube S."/>
            <person name="Kotiranta H."/>
            <person name="LaButti K.M."/>
            <person name="Lechner B.E."/>
            <person name="Liimatainen K."/>
            <person name="Lipzen A."/>
            <person name="Lukacs Z."/>
            <person name="Mihaltcheva S."/>
            <person name="Morgado L.N."/>
            <person name="Niskanen T."/>
            <person name="Noordeloos M.E."/>
            <person name="Ohm R.A."/>
            <person name="Ortiz-Santana B."/>
            <person name="Ovrebo C."/>
            <person name="Racz N."/>
            <person name="Riley R."/>
            <person name="Savchenko A."/>
            <person name="Shiryaev A."/>
            <person name="Soop K."/>
            <person name="Spirin V."/>
            <person name="Szebenyi C."/>
            <person name="Tomsovsky M."/>
            <person name="Tulloss R.E."/>
            <person name="Uehling J."/>
            <person name="Grigoriev I.V."/>
            <person name="Vagvolgyi C."/>
            <person name="Papp T."/>
            <person name="Martin F.M."/>
            <person name="Miettinen O."/>
            <person name="Hibbett D.S."/>
            <person name="Nagy L.G."/>
        </authorList>
    </citation>
    <scope>NUCLEOTIDE SEQUENCE [LARGE SCALE GENOMIC DNA]</scope>
    <source>
        <strain evidence="1 2">HHB13444</strain>
    </source>
</reference>
<sequence length="211" mass="24388">MAYPYNPALLSLDPFDRPPTRWPTTPPTTLPPTPISSSEWLLYDNTWQPDDLERRVAFPRIYALAQPDKYPIAHGLHQQLMQLAGFCIKAGEEGVDFTKVSSTISPEELGIMFVCRTCGVDPVDYMRAIRSSDCQRVSDKIRENYSGWWDALQKLYEQRRTRLDPRSYAQIAYALTGPFREQYKAALNRSVFRRRESTIGMFGMHQSSRRD</sequence>
<dbReference type="EMBL" id="ML211386">
    <property type="protein sequence ID" value="TFK83540.1"/>
    <property type="molecule type" value="Genomic_DNA"/>
</dbReference>
<dbReference type="Proteomes" id="UP000308197">
    <property type="component" value="Unassembled WGS sequence"/>
</dbReference>
<dbReference type="InParanoid" id="A0A5C3P5I1"/>
<name>A0A5C3P5I1_9APHY</name>